<dbReference type="SUPFAM" id="SSF53383">
    <property type="entry name" value="PLP-dependent transferases"/>
    <property type="match status" value="1"/>
</dbReference>
<evidence type="ECO:0000256" key="5">
    <source>
        <dbReference type="ARBA" id="ARBA00047517"/>
    </source>
</evidence>
<dbReference type="FunFam" id="3.40.640.10:FF:000046">
    <property type="entry name" value="Cystathionine gamma-lyase"/>
    <property type="match status" value="1"/>
</dbReference>
<name>A0A845QBG5_9HYPH</name>
<reference evidence="9 10" key="1">
    <citation type="journal article" date="2016" name="Int. J. Syst. Evol. Microbiol.">
        <title>Pyruvatibacter mobilis gen. nov., sp. nov., a marine bacterium from the culture broth of Picochlorum sp. 122.</title>
        <authorList>
            <person name="Wang G."/>
            <person name="Tang M."/>
            <person name="Wu H."/>
            <person name="Dai S."/>
            <person name="Li T."/>
            <person name="Chen C."/>
            <person name="He H."/>
            <person name="Fan J."/>
            <person name="Xiang W."/>
            <person name="Li X."/>
        </authorList>
    </citation>
    <scope>NUCLEOTIDE SEQUENCE [LARGE SCALE GENOMIC DNA]</scope>
    <source>
        <strain evidence="9 10">GYP-11</strain>
    </source>
</reference>
<dbReference type="GO" id="GO:0019346">
    <property type="term" value="P:transsulfuration"/>
    <property type="evidence" value="ECO:0007669"/>
    <property type="project" value="InterPro"/>
</dbReference>
<keyword evidence="4 9" id="KW-0456">Lyase</keyword>
<dbReference type="GeneID" id="300654619"/>
<dbReference type="InterPro" id="IPR006233">
    <property type="entry name" value="Cys_b_lyase_bac"/>
</dbReference>
<dbReference type="PANTHER" id="PTHR43500:SF1">
    <property type="entry name" value="CYSTATHIONINE BETA-LYASE-RELATED"/>
    <property type="match status" value="1"/>
</dbReference>
<dbReference type="InterPro" id="IPR015421">
    <property type="entry name" value="PyrdxlP-dep_Trfase_major"/>
</dbReference>
<dbReference type="InterPro" id="IPR015424">
    <property type="entry name" value="PyrdxlP-dep_Trfase"/>
</dbReference>
<dbReference type="GO" id="GO:0019450">
    <property type="term" value="P:L-cysteine catabolic process to pyruvate"/>
    <property type="evidence" value="ECO:0007669"/>
    <property type="project" value="TreeGrafter"/>
</dbReference>
<comment type="cofactor">
    <cofactor evidence="1 7">
        <name>pyridoxal 5'-phosphate</name>
        <dbReference type="ChEBI" id="CHEBI:597326"/>
    </cofactor>
</comment>
<evidence type="ECO:0000313" key="10">
    <source>
        <dbReference type="Proteomes" id="UP000470384"/>
    </source>
</evidence>
<keyword evidence="3 6" id="KW-0663">Pyridoxal phosphate</keyword>
<dbReference type="Gene3D" id="3.40.640.10">
    <property type="entry name" value="Type I PLP-dependent aspartate aminotransferase-like (Major domain)"/>
    <property type="match status" value="1"/>
</dbReference>
<feature type="modified residue" description="N6-(pyridoxal phosphate)lysine" evidence="6">
    <location>
        <position position="200"/>
    </location>
</feature>
<organism evidence="9 10">
    <name type="scientific">Pyruvatibacter mobilis</name>
    <dbReference type="NCBI Taxonomy" id="1712261"/>
    <lineage>
        <taxon>Bacteria</taxon>
        <taxon>Pseudomonadati</taxon>
        <taxon>Pseudomonadota</taxon>
        <taxon>Alphaproteobacteria</taxon>
        <taxon>Hyphomicrobiales</taxon>
        <taxon>Parvibaculaceae</taxon>
        <taxon>Pyruvatibacter</taxon>
    </lineage>
</organism>
<sequence length="384" mass="41801">MKDETKAVHAGRDPHNNHGIVNPPVYHASTILYPTYEDLKHPKTRVQYGRRGTPTTFALEDAVVALEGGHGCKIVPSGLSAVTTALLALLGSGDHLLMTDNAYGPTRTFCDTFLKRMGVETTYYDPTIAGGIADLIRDTTKVVFTESPGSLTFEVQDIPAIADAAHARGVKVVLDNTWASPLFFKPYEHGVDVSIQAATKYIVGHADTLLGTITANQETFSAIHAAHGQLGQCAGPDDIYLALRGLRTMDVRLKQHMQQGIDFAKWLETRDEVDFVLHPALPSHPQHDLWKRDFLGASGLFSAVLKPVSDTALSAMLDDLELFGMGYSWGGFESLVVPSDPAKIRTATGWDAPGPLLRFHVGLEALDDLKEDLDKGFQRMKAVS</sequence>
<feature type="region of interest" description="Disordered" evidence="8">
    <location>
        <begin position="1"/>
        <end position="21"/>
    </location>
</feature>
<dbReference type="GO" id="GO:0047804">
    <property type="term" value="F:cysteine-S-conjugate beta-lyase activity"/>
    <property type="evidence" value="ECO:0007669"/>
    <property type="project" value="InterPro"/>
</dbReference>
<keyword evidence="10" id="KW-1185">Reference proteome</keyword>
<evidence type="ECO:0000256" key="2">
    <source>
        <dbReference type="ARBA" id="ARBA00009077"/>
    </source>
</evidence>
<dbReference type="Pfam" id="PF01053">
    <property type="entry name" value="Cys_Met_Meta_PP"/>
    <property type="match status" value="1"/>
</dbReference>
<dbReference type="PIRSF" id="PIRSF001434">
    <property type="entry name" value="CGS"/>
    <property type="match status" value="1"/>
</dbReference>
<evidence type="ECO:0000256" key="4">
    <source>
        <dbReference type="ARBA" id="ARBA00023239"/>
    </source>
</evidence>
<dbReference type="Proteomes" id="UP000470384">
    <property type="component" value="Unassembled WGS sequence"/>
</dbReference>
<evidence type="ECO:0000256" key="1">
    <source>
        <dbReference type="ARBA" id="ARBA00001933"/>
    </source>
</evidence>
<proteinExistence type="inferred from homology"/>
<dbReference type="InterPro" id="IPR000277">
    <property type="entry name" value="Cys/Met-Metab_PyrdxlP-dep_enz"/>
</dbReference>
<dbReference type="EMBL" id="WXYQ01000006">
    <property type="protein sequence ID" value="NBG95912.1"/>
    <property type="molecule type" value="Genomic_DNA"/>
</dbReference>
<dbReference type="Gene3D" id="3.90.1150.10">
    <property type="entry name" value="Aspartate Aminotransferase, domain 1"/>
    <property type="match status" value="1"/>
</dbReference>
<dbReference type="GO" id="GO:0030170">
    <property type="term" value="F:pyridoxal phosphate binding"/>
    <property type="evidence" value="ECO:0007669"/>
    <property type="project" value="InterPro"/>
</dbReference>
<dbReference type="EC" id="4.4.1.8" evidence="9"/>
<comment type="similarity">
    <text evidence="2 7">Belongs to the trans-sulfuration enzymes family.</text>
</comment>
<comment type="caution">
    <text evidence="9">The sequence shown here is derived from an EMBL/GenBank/DDBJ whole genome shotgun (WGS) entry which is preliminary data.</text>
</comment>
<dbReference type="CDD" id="cd00614">
    <property type="entry name" value="CGS_like"/>
    <property type="match status" value="1"/>
</dbReference>
<dbReference type="AlphaFoldDB" id="A0A845QBG5"/>
<dbReference type="PANTHER" id="PTHR43500">
    <property type="entry name" value="CYSTATHIONINE BETA-LYASE-RELATED"/>
    <property type="match status" value="1"/>
</dbReference>
<dbReference type="RefSeq" id="WP_160587780.1">
    <property type="nucleotide sequence ID" value="NZ_BMHN01000001.1"/>
</dbReference>
<feature type="compositionally biased region" description="Basic and acidic residues" evidence="8">
    <location>
        <begin position="1"/>
        <end position="16"/>
    </location>
</feature>
<evidence type="ECO:0000256" key="6">
    <source>
        <dbReference type="PIRSR" id="PIRSR001434-2"/>
    </source>
</evidence>
<dbReference type="NCBIfam" id="TIGR01324">
    <property type="entry name" value="cysta_beta_ly_B"/>
    <property type="match status" value="1"/>
</dbReference>
<comment type="catalytic activity">
    <reaction evidence="5">
        <text>L,L-cystathionine + H2O = L-homocysteine + pyruvate + NH4(+)</text>
        <dbReference type="Rhea" id="RHEA:13965"/>
        <dbReference type="ChEBI" id="CHEBI:15361"/>
        <dbReference type="ChEBI" id="CHEBI:15377"/>
        <dbReference type="ChEBI" id="CHEBI:28938"/>
        <dbReference type="ChEBI" id="CHEBI:58161"/>
        <dbReference type="ChEBI" id="CHEBI:58199"/>
    </reaction>
</comment>
<protein>
    <submittedName>
        <fullName evidence="9">Cystathionine beta-lyase</fullName>
        <ecNumber evidence="9">4.4.1.8</ecNumber>
    </submittedName>
</protein>
<dbReference type="OrthoDB" id="9805807at2"/>
<dbReference type="InterPro" id="IPR015422">
    <property type="entry name" value="PyrdxlP-dep_Trfase_small"/>
</dbReference>
<evidence type="ECO:0000313" key="9">
    <source>
        <dbReference type="EMBL" id="NBG95912.1"/>
    </source>
</evidence>
<evidence type="ECO:0000256" key="8">
    <source>
        <dbReference type="SAM" id="MobiDB-lite"/>
    </source>
</evidence>
<evidence type="ECO:0000256" key="3">
    <source>
        <dbReference type="ARBA" id="ARBA00022898"/>
    </source>
</evidence>
<evidence type="ECO:0000256" key="7">
    <source>
        <dbReference type="RuleBase" id="RU362118"/>
    </source>
</evidence>
<accession>A0A845QBG5</accession>
<gene>
    <name evidence="9" type="primary">metC</name>
    <name evidence="9" type="ORF">GTQ45_09225</name>
</gene>